<evidence type="ECO:0000256" key="7">
    <source>
        <dbReference type="SAM" id="SignalP"/>
    </source>
</evidence>
<evidence type="ECO:0000313" key="10">
    <source>
        <dbReference type="Proteomes" id="UP001175261"/>
    </source>
</evidence>
<dbReference type="GO" id="GO:0046872">
    <property type="term" value="F:metal ion binding"/>
    <property type="evidence" value="ECO:0007669"/>
    <property type="project" value="UniProtKB-KW"/>
</dbReference>
<organism evidence="9 10">
    <name type="scientific">Sarocladium strictum</name>
    <name type="common">Black bundle disease fungus</name>
    <name type="synonym">Acremonium strictum</name>
    <dbReference type="NCBI Taxonomy" id="5046"/>
    <lineage>
        <taxon>Eukaryota</taxon>
        <taxon>Fungi</taxon>
        <taxon>Dikarya</taxon>
        <taxon>Ascomycota</taxon>
        <taxon>Pezizomycotina</taxon>
        <taxon>Sordariomycetes</taxon>
        <taxon>Hypocreomycetidae</taxon>
        <taxon>Hypocreales</taxon>
        <taxon>Sarocladiaceae</taxon>
        <taxon>Sarocladium</taxon>
    </lineage>
</organism>
<evidence type="ECO:0000256" key="3">
    <source>
        <dbReference type="ARBA" id="ARBA00022729"/>
    </source>
</evidence>
<evidence type="ECO:0000256" key="2">
    <source>
        <dbReference type="ARBA" id="ARBA00022723"/>
    </source>
</evidence>
<protein>
    <recommendedName>
        <fullName evidence="8">NodB homology domain-containing protein</fullName>
    </recommendedName>
</protein>
<keyword evidence="2" id="KW-0479">Metal-binding</keyword>
<dbReference type="InterPro" id="IPR011330">
    <property type="entry name" value="Glyco_hydro/deAcase_b/a-brl"/>
</dbReference>
<evidence type="ECO:0000256" key="1">
    <source>
        <dbReference type="ARBA" id="ARBA00001941"/>
    </source>
</evidence>
<reference evidence="9" key="1">
    <citation type="submission" date="2022-10" db="EMBL/GenBank/DDBJ databases">
        <title>Determination and structural analysis of whole genome sequence of Sarocladium strictum F4-1.</title>
        <authorList>
            <person name="Hu L."/>
            <person name="Jiang Y."/>
        </authorList>
    </citation>
    <scope>NUCLEOTIDE SEQUENCE</scope>
    <source>
        <strain evidence="9">F4-1</strain>
    </source>
</reference>
<name>A0AA39GCM5_SARSR</name>
<proteinExistence type="predicted"/>
<dbReference type="Proteomes" id="UP001175261">
    <property type="component" value="Unassembled WGS sequence"/>
</dbReference>
<evidence type="ECO:0000256" key="4">
    <source>
        <dbReference type="ARBA" id="ARBA00022801"/>
    </source>
</evidence>
<keyword evidence="6" id="KW-0170">Cobalt</keyword>
<comment type="cofactor">
    <cofactor evidence="1">
        <name>Co(2+)</name>
        <dbReference type="ChEBI" id="CHEBI:48828"/>
    </cofactor>
</comment>
<dbReference type="EMBL" id="JAPDFR010000008">
    <property type="protein sequence ID" value="KAK0384253.1"/>
    <property type="molecule type" value="Genomic_DNA"/>
</dbReference>
<comment type="caution">
    <text evidence="9">The sequence shown here is derived from an EMBL/GenBank/DDBJ whole genome shotgun (WGS) entry which is preliminary data.</text>
</comment>
<evidence type="ECO:0000256" key="5">
    <source>
        <dbReference type="ARBA" id="ARBA00023277"/>
    </source>
</evidence>
<dbReference type="GO" id="GO:0005975">
    <property type="term" value="P:carbohydrate metabolic process"/>
    <property type="evidence" value="ECO:0007669"/>
    <property type="project" value="InterPro"/>
</dbReference>
<dbReference type="PANTHER" id="PTHR46471">
    <property type="entry name" value="CHITIN DEACETYLASE"/>
    <property type="match status" value="1"/>
</dbReference>
<dbReference type="AlphaFoldDB" id="A0AA39GCM5"/>
<dbReference type="Pfam" id="PF01522">
    <property type="entry name" value="Polysacc_deac_1"/>
    <property type="match status" value="1"/>
</dbReference>
<dbReference type="SUPFAM" id="SSF88713">
    <property type="entry name" value="Glycoside hydrolase/deacetylase"/>
    <property type="match status" value="1"/>
</dbReference>
<dbReference type="PROSITE" id="PS51677">
    <property type="entry name" value="NODB"/>
    <property type="match status" value="1"/>
</dbReference>
<dbReference type="PANTHER" id="PTHR46471:SF9">
    <property type="entry name" value="CHITIN DEACETYLASE"/>
    <property type="match status" value="1"/>
</dbReference>
<dbReference type="GO" id="GO:0016810">
    <property type="term" value="F:hydrolase activity, acting on carbon-nitrogen (but not peptide) bonds"/>
    <property type="evidence" value="ECO:0007669"/>
    <property type="project" value="InterPro"/>
</dbReference>
<feature type="domain" description="NodB homology" evidence="8">
    <location>
        <begin position="41"/>
        <end position="224"/>
    </location>
</feature>
<gene>
    <name evidence="9" type="ORF">NLU13_8341</name>
</gene>
<keyword evidence="4" id="KW-0378">Hydrolase</keyword>
<dbReference type="InterPro" id="IPR002509">
    <property type="entry name" value="NODB_dom"/>
</dbReference>
<accession>A0AA39GCM5</accession>
<dbReference type="Gene3D" id="3.20.20.370">
    <property type="entry name" value="Glycoside hydrolase/deacetylase"/>
    <property type="match status" value="1"/>
</dbReference>
<feature type="signal peptide" evidence="7">
    <location>
        <begin position="1"/>
        <end position="18"/>
    </location>
</feature>
<sequence>MVRATAVVAGLLAASVSALPSPLDVFRRQGGGVITKCNRSGVIALAYDDGPYQYTSELIDILDAAGAKATFFWTGTLYGCIYNQAAAVKKAYASGHQIASHTWSHPQGMGSWSSNQIAQEMNRLDQAFANLVGVKPAYMRPPYLDTGGQFLSTMSSLGYTAVTMDVDSQDWNGASASQSQQYFQQAGTSGNGHIPLMHETYASTVQQLTPWVIQWAKDNGLKLVTVAECLGAEPYQQTGLTGNGQNSC</sequence>
<keyword evidence="10" id="KW-1185">Reference proteome</keyword>
<evidence type="ECO:0000259" key="8">
    <source>
        <dbReference type="PROSITE" id="PS51677"/>
    </source>
</evidence>
<feature type="chain" id="PRO_5041451832" description="NodB homology domain-containing protein" evidence="7">
    <location>
        <begin position="19"/>
        <end position="248"/>
    </location>
</feature>
<keyword evidence="3 7" id="KW-0732">Signal</keyword>
<evidence type="ECO:0000256" key="6">
    <source>
        <dbReference type="ARBA" id="ARBA00023285"/>
    </source>
</evidence>
<keyword evidence="5" id="KW-0119">Carbohydrate metabolism</keyword>
<dbReference type="CDD" id="cd10951">
    <property type="entry name" value="CE4_ClCDA_like"/>
    <property type="match status" value="1"/>
</dbReference>
<evidence type="ECO:0000313" key="9">
    <source>
        <dbReference type="EMBL" id="KAK0384253.1"/>
    </source>
</evidence>